<dbReference type="EMBL" id="KB445558">
    <property type="protein sequence ID" value="EMC94644.1"/>
    <property type="molecule type" value="Genomic_DNA"/>
</dbReference>
<reference evidence="1 2" key="1">
    <citation type="journal article" date="2012" name="PLoS Pathog.">
        <title>Diverse lifestyles and strategies of plant pathogenesis encoded in the genomes of eighteen Dothideomycetes fungi.</title>
        <authorList>
            <person name="Ohm R.A."/>
            <person name="Feau N."/>
            <person name="Henrissat B."/>
            <person name="Schoch C.L."/>
            <person name="Horwitz B.A."/>
            <person name="Barry K.W."/>
            <person name="Condon B.J."/>
            <person name="Copeland A.C."/>
            <person name="Dhillon B."/>
            <person name="Glaser F."/>
            <person name="Hesse C.N."/>
            <person name="Kosti I."/>
            <person name="LaButti K."/>
            <person name="Lindquist E.A."/>
            <person name="Lucas S."/>
            <person name="Salamov A.A."/>
            <person name="Bradshaw R.E."/>
            <person name="Ciuffetti L."/>
            <person name="Hamelin R.C."/>
            <person name="Kema G.H.J."/>
            <person name="Lawrence C."/>
            <person name="Scott J.A."/>
            <person name="Spatafora J.W."/>
            <person name="Turgeon B.G."/>
            <person name="de Wit P.J.G.M."/>
            <person name="Zhong S."/>
            <person name="Goodwin S.B."/>
            <person name="Grigoriev I.V."/>
        </authorList>
    </citation>
    <scope>NUCLEOTIDE SEQUENCE [LARGE SCALE GENOMIC DNA]</scope>
    <source>
        <strain evidence="1 2">UAMH 10762</strain>
    </source>
</reference>
<dbReference type="RefSeq" id="XP_007678062.1">
    <property type="nucleotide sequence ID" value="XM_007679872.1"/>
</dbReference>
<dbReference type="OrthoDB" id="5401332at2759"/>
<protein>
    <submittedName>
        <fullName evidence="1">Uncharacterized protein</fullName>
    </submittedName>
</protein>
<sequence>MATLLWQRDISSDLSGVEHTYSSWDSCMSEAYWSVHPFPPLLPRPDRLICSTANGPQLSESSSAP</sequence>
<proteinExistence type="predicted"/>
<name>M2N6G7_BAUPA</name>
<dbReference type="GeneID" id="19112828"/>
<dbReference type="KEGG" id="bcom:BAUCODRAFT_35882"/>
<evidence type="ECO:0000313" key="1">
    <source>
        <dbReference type="EMBL" id="EMC94644.1"/>
    </source>
</evidence>
<gene>
    <name evidence="1" type="ORF">BAUCODRAFT_35882</name>
</gene>
<accession>M2N6G7</accession>
<organism evidence="1 2">
    <name type="scientific">Baudoinia panamericana (strain UAMH 10762)</name>
    <name type="common">Angels' share fungus</name>
    <name type="synonym">Baudoinia compniacensis (strain UAMH 10762)</name>
    <dbReference type="NCBI Taxonomy" id="717646"/>
    <lineage>
        <taxon>Eukaryota</taxon>
        <taxon>Fungi</taxon>
        <taxon>Dikarya</taxon>
        <taxon>Ascomycota</taxon>
        <taxon>Pezizomycotina</taxon>
        <taxon>Dothideomycetes</taxon>
        <taxon>Dothideomycetidae</taxon>
        <taxon>Mycosphaerellales</taxon>
        <taxon>Teratosphaeriaceae</taxon>
        <taxon>Baudoinia</taxon>
    </lineage>
</organism>
<dbReference type="Proteomes" id="UP000011761">
    <property type="component" value="Unassembled WGS sequence"/>
</dbReference>
<dbReference type="AlphaFoldDB" id="M2N6G7"/>
<dbReference type="HOGENOM" id="CLU_2849331_0_0_1"/>
<evidence type="ECO:0000313" key="2">
    <source>
        <dbReference type="Proteomes" id="UP000011761"/>
    </source>
</evidence>
<keyword evidence="2" id="KW-1185">Reference proteome</keyword>